<evidence type="ECO:0000256" key="4">
    <source>
        <dbReference type="ARBA" id="ARBA00023002"/>
    </source>
</evidence>
<dbReference type="STRING" id="260084.SAMN02927928_3678"/>
<dbReference type="AlphaFoldDB" id="A0A1G4TL54"/>
<keyword evidence="4" id="KW-0560">Oxidoreductase</keyword>
<evidence type="ECO:0000256" key="1">
    <source>
        <dbReference type="ARBA" id="ARBA00001974"/>
    </source>
</evidence>
<proteinExistence type="inferred from homology"/>
<keyword evidence="7" id="KW-1185">Reference proteome</keyword>
<evidence type="ECO:0000313" key="7">
    <source>
        <dbReference type="Proteomes" id="UP000199150"/>
    </source>
</evidence>
<dbReference type="RefSeq" id="WP_090650674.1">
    <property type="nucleotide sequence ID" value="NZ_CBCRYE010000002.1"/>
</dbReference>
<name>A0A1G4TL54_9CAUL</name>
<comment type="similarity">
    <text evidence="2">Belongs to the DadA oxidoreductase family.</text>
</comment>
<evidence type="ECO:0000256" key="2">
    <source>
        <dbReference type="ARBA" id="ARBA00009410"/>
    </source>
</evidence>
<dbReference type="Gene3D" id="3.50.50.60">
    <property type="entry name" value="FAD/NAD(P)-binding domain"/>
    <property type="match status" value="1"/>
</dbReference>
<dbReference type="Pfam" id="PF01266">
    <property type="entry name" value="DAO"/>
    <property type="match status" value="1"/>
</dbReference>
<dbReference type="OrthoDB" id="9799943at2"/>
<feature type="domain" description="FAD dependent oxidoreductase" evidence="5">
    <location>
        <begin position="12"/>
        <end position="364"/>
    </location>
</feature>
<dbReference type="EMBL" id="FMTS01000009">
    <property type="protein sequence ID" value="SCW82106.1"/>
    <property type="molecule type" value="Genomic_DNA"/>
</dbReference>
<dbReference type="Proteomes" id="UP000199150">
    <property type="component" value="Unassembled WGS sequence"/>
</dbReference>
<accession>A0A1G4TL54</accession>
<dbReference type="GO" id="GO:0005737">
    <property type="term" value="C:cytoplasm"/>
    <property type="evidence" value="ECO:0007669"/>
    <property type="project" value="TreeGrafter"/>
</dbReference>
<dbReference type="PANTHER" id="PTHR13847">
    <property type="entry name" value="SARCOSINE DEHYDROGENASE-RELATED"/>
    <property type="match status" value="1"/>
</dbReference>
<organism evidence="6 7">
    <name type="scientific">Asticcacaulis taihuensis</name>
    <dbReference type="NCBI Taxonomy" id="260084"/>
    <lineage>
        <taxon>Bacteria</taxon>
        <taxon>Pseudomonadati</taxon>
        <taxon>Pseudomonadota</taxon>
        <taxon>Alphaproteobacteria</taxon>
        <taxon>Caulobacterales</taxon>
        <taxon>Caulobacteraceae</taxon>
        <taxon>Asticcacaulis</taxon>
    </lineage>
</organism>
<dbReference type="GO" id="GO:0016491">
    <property type="term" value="F:oxidoreductase activity"/>
    <property type="evidence" value="ECO:0007669"/>
    <property type="project" value="UniProtKB-KW"/>
</dbReference>
<gene>
    <name evidence="6" type="ORF">SAMN02927928_3678</name>
</gene>
<evidence type="ECO:0000313" key="6">
    <source>
        <dbReference type="EMBL" id="SCW82106.1"/>
    </source>
</evidence>
<dbReference type="PANTHER" id="PTHR13847:SF286">
    <property type="entry name" value="D-AMINO ACID DEHYDROGENASE"/>
    <property type="match status" value="1"/>
</dbReference>
<dbReference type="Gene3D" id="3.30.9.10">
    <property type="entry name" value="D-Amino Acid Oxidase, subunit A, domain 2"/>
    <property type="match status" value="1"/>
</dbReference>
<dbReference type="SUPFAM" id="SSF51905">
    <property type="entry name" value="FAD/NAD(P)-binding domain"/>
    <property type="match status" value="1"/>
</dbReference>
<protein>
    <submittedName>
        <fullName evidence="6">FAD dependent oxidoreductase TIGR03364</fullName>
    </submittedName>
</protein>
<dbReference type="InterPro" id="IPR017741">
    <property type="entry name" value="FAD-dependent_OxRdtase_HpnW"/>
</dbReference>
<sequence>MAPAYDFAPSYDVAIVGGGIIGLAHAWTAVKAGLNVALFERHARAIGASIRNFGFITVTGQQRGDFHALARRTRDLWLVATAEAGISIEQHGLYVSARYPESEAVLRAFLDTEMGTDCRLLAAGDAPFLAEGLRAVLHSPHDIRVESRTAIPKLSAWLAPRADLHYGVAVTDIETGRLETSIGEISAERIIVCPGDDLTGLFADRIRACHISRCQLQMLRLADPGFRLPGAVMSDLSLVRYLGYADLPEAAALKTRLEAEHAAQLANGVHLIVVQSADGSLVVGDSHHYGDAPEPFTSEAVNQLILDEYRAVLGVPSPVIERWSGTYATSPDQLFLIDAPLPDVRLVVVTCGAGASTSFGIAERTFQSF</sequence>
<dbReference type="InterPro" id="IPR036188">
    <property type="entry name" value="FAD/NAD-bd_sf"/>
</dbReference>
<keyword evidence="3" id="KW-0285">Flavoprotein</keyword>
<reference evidence="7" key="1">
    <citation type="submission" date="2016-10" db="EMBL/GenBank/DDBJ databases">
        <authorList>
            <person name="Varghese N."/>
            <person name="Submissions S."/>
        </authorList>
    </citation>
    <scope>NUCLEOTIDE SEQUENCE [LARGE SCALE GENOMIC DNA]</scope>
    <source>
        <strain evidence="7">CGMCC 1.3431</strain>
    </source>
</reference>
<evidence type="ECO:0000259" key="5">
    <source>
        <dbReference type="Pfam" id="PF01266"/>
    </source>
</evidence>
<comment type="cofactor">
    <cofactor evidence="1">
        <name>FAD</name>
        <dbReference type="ChEBI" id="CHEBI:57692"/>
    </cofactor>
</comment>
<dbReference type="NCBIfam" id="TIGR03364">
    <property type="entry name" value="HpnW_proposed"/>
    <property type="match status" value="1"/>
</dbReference>
<evidence type="ECO:0000256" key="3">
    <source>
        <dbReference type="ARBA" id="ARBA00022630"/>
    </source>
</evidence>
<dbReference type="InterPro" id="IPR006076">
    <property type="entry name" value="FAD-dep_OxRdtase"/>
</dbReference>